<feature type="transmembrane region" description="Helical" evidence="6">
    <location>
        <begin position="264"/>
        <end position="285"/>
    </location>
</feature>
<dbReference type="PANTHER" id="PTHR34820:SF4">
    <property type="entry name" value="INNER MEMBRANE PROTEIN YEBZ"/>
    <property type="match status" value="1"/>
</dbReference>
<evidence type="ECO:0000256" key="1">
    <source>
        <dbReference type="ARBA" id="ARBA00004651"/>
    </source>
</evidence>
<name>A0ABS5L036_9ACTN</name>
<feature type="transmembrane region" description="Helical" evidence="6">
    <location>
        <begin position="104"/>
        <end position="123"/>
    </location>
</feature>
<feature type="transmembrane region" description="Helical" evidence="6">
    <location>
        <begin position="221"/>
        <end position="239"/>
    </location>
</feature>
<reference evidence="8 9" key="1">
    <citation type="submission" date="2020-02" db="EMBL/GenBank/DDBJ databases">
        <title>Acidophilic actinobacteria isolated from forest soil.</title>
        <authorList>
            <person name="Golinska P."/>
        </authorList>
    </citation>
    <scope>NUCLEOTIDE SEQUENCE [LARGE SCALE GENOMIC DNA]</scope>
    <source>
        <strain evidence="8 9">NL8</strain>
    </source>
</reference>
<evidence type="ECO:0000256" key="4">
    <source>
        <dbReference type="ARBA" id="ARBA00022989"/>
    </source>
</evidence>
<evidence type="ECO:0000256" key="6">
    <source>
        <dbReference type="SAM" id="Phobius"/>
    </source>
</evidence>
<feature type="transmembrane region" description="Helical" evidence="6">
    <location>
        <begin position="181"/>
        <end position="201"/>
    </location>
</feature>
<keyword evidence="3 6" id="KW-0812">Transmembrane</keyword>
<feature type="transmembrane region" description="Helical" evidence="6">
    <location>
        <begin position="73"/>
        <end position="92"/>
    </location>
</feature>
<dbReference type="InterPro" id="IPR008457">
    <property type="entry name" value="Cu-R_CopD_dom"/>
</dbReference>
<comment type="caution">
    <text evidence="8">The sequence shown here is derived from an EMBL/GenBank/DDBJ whole genome shotgun (WGS) entry which is preliminary data.</text>
</comment>
<organism evidence="8 9">
    <name type="scientific">Catenulispora pinistramenti</name>
    <dbReference type="NCBI Taxonomy" id="2705254"/>
    <lineage>
        <taxon>Bacteria</taxon>
        <taxon>Bacillati</taxon>
        <taxon>Actinomycetota</taxon>
        <taxon>Actinomycetes</taxon>
        <taxon>Catenulisporales</taxon>
        <taxon>Catenulisporaceae</taxon>
        <taxon>Catenulispora</taxon>
    </lineage>
</organism>
<feature type="transmembrane region" description="Helical" evidence="6">
    <location>
        <begin position="319"/>
        <end position="340"/>
    </location>
</feature>
<gene>
    <name evidence="8" type="ORF">KGQ19_33000</name>
</gene>
<comment type="subcellular location">
    <subcellularLocation>
        <location evidence="1">Cell membrane</location>
        <topology evidence="1">Multi-pass membrane protein</topology>
    </subcellularLocation>
</comment>
<dbReference type="EMBL" id="JAAFYZ010000151">
    <property type="protein sequence ID" value="MBS2551698.1"/>
    <property type="molecule type" value="Genomic_DNA"/>
</dbReference>
<protein>
    <submittedName>
        <fullName evidence="8">CopD family protein</fullName>
    </submittedName>
</protein>
<keyword evidence="5 6" id="KW-0472">Membrane</keyword>
<dbReference type="Pfam" id="PF05425">
    <property type="entry name" value="CopD"/>
    <property type="match status" value="1"/>
</dbReference>
<dbReference type="PANTHER" id="PTHR34820">
    <property type="entry name" value="INNER MEMBRANE PROTEIN YEBZ"/>
    <property type="match status" value="1"/>
</dbReference>
<accession>A0ABS5L036</accession>
<keyword evidence="4 6" id="KW-1133">Transmembrane helix</keyword>
<keyword evidence="2" id="KW-1003">Cell membrane</keyword>
<feature type="transmembrane region" description="Helical" evidence="6">
    <location>
        <begin position="143"/>
        <end position="169"/>
    </location>
</feature>
<keyword evidence="9" id="KW-1185">Reference proteome</keyword>
<evidence type="ECO:0000256" key="5">
    <source>
        <dbReference type="ARBA" id="ARBA00023136"/>
    </source>
</evidence>
<proteinExistence type="predicted"/>
<evidence type="ECO:0000313" key="9">
    <source>
        <dbReference type="Proteomes" id="UP000730482"/>
    </source>
</evidence>
<evidence type="ECO:0000313" key="8">
    <source>
        <dbReference type="EMBL" id="MBS2551698.1"/>
    </source>
</evidence>
<evidence type="ECO:0000259" key="7">
    <source>
        <dbReference type="Pfam" id="PF05425"/>
    </source>
</evidence>
<feature type="domain" description="Copper resistance protein D" evidence="7">
    <location>
        <begin position="176"/>
        <end position="281"/>
    </location>
</feature>
<dbReference type="Proteomes" id="UP000730482">
    <property type="component" value="Unassembled WGS sequence"/>
</dbReference>
<sequence>MSFVGLVALALVAAAPARAVGGRAERLVRGRLAWAAVAAGVLAFPAVLSHHARSASGYDFGSAWRALFDGSNAGLLAGLETVLPPIGALVLLPVAVRRVLPKPLATGLWTAGLVLGVVALGATNIPAKRPADLGLGIFQAFMWMLHLIGGGVWIGGLLGLVVLAVRGGLDSAFWSATIRRFAAVAMGCVSAVLLSGLFLYWEHVDGPGQLFTTMYGRVLGVKLVLFGGLLVLGAVNQFWMHPRIDALRAAGDDRPLRTILVRRFPLVVGVEVAMVLALVFVAQFLHGSARNQAYQADLAKQGTAPHAKLPTLPQKHVSASTWIEGTAETAAVLVVAIGGYRFSGRLARRRTVSAAASEA</sequence>
<dbReference type="InterPro" id="IPR032694">
    <property type="entry name" value="CopC/D"/>
</dbReference>
<evidence type="ECO:0000256" key="2">
    <source>
        <dbReference type="ARBA" id="ARBA00022475"/>
    </source>
</evidence>
<evidence type="ECO:0000256" key="3">
    <source>
        <dbReference type="ARBA" id="ARBA00022692"/>
    </source>
</evidence>